<keyword evidence="5" id="KW-1185">Reference proteome</keyword>
<dbReference type="AlphaFoldDB" id="B7PY06"/>
<keyword evidence="3" id="KW-0808">Transferase</keyword>
<name>B7PY06_IXOSC</name>
<dbReference type="PANTHER" id="PTHR33332">
    <property type="entry name" value="REVERSE TRANSCRIPTASE DOMAIN-CONTAINING PROTEIN"/>
    <property type="match status" value="1"/>
</dbReference>
<dbReference type="Proteomes" id="UP000001555">
    <property type="component" value="Unassembled WGS sequence"/>
</dbReference>
<feature type="region of interest" description="Disordered" evidence="1">
    <location>
        <begin position="162"/>
        <end position="267"/>
    </location>
</feature>
<reference evidence="3 5" key="1">
    <citation type="submission" date="2008-03" db="EMBL/GenBank/DDBJ databases">
        <title>Annotation of Ixodes scapularis.</title>
        <authorList>
            <consortium name="Ixodes scapularis Genome Project Consortium"/>
            <person name="Caler E."/>
            <person name="Hannick L.I."/>
            <person name="Bidwell S."/>
            <person name="Joardar V."/>
            <person name="Thiagarajan M."/>
            <person name="Amedeo P."/>
            <person name="Galinsky K.J."/>
            <person name="Schobel S."/>
            <person name="Inman J."/>
            <person name="Hostetler J."/>
            <person name="Miller J."/>
            <person name="Hammond M."/>
            <person name="Megy K."/>
            <person name="Lawson D."/>
            <person name="Kodira C."/>
            <person name="Sutton G."/>
            <person name="Meyer J."/>
            <person name="Hill C.A."/>
            <person name="Birren B."/>
            <person name="Nene V."/>
            <person name="Collins F."/>
            <person name="Alarcon-Chaidez F."/>
            <person name="Wikel S."/>
            <person name="Strausberg R."/>
        </authorList>
    </citation>
    <scope>NUCLEOTIDE SEQUENCE [LARGE SCALE GENOMIC DNA]</scope>
    <source>
        <strain evidence="5">Wikel</strain>
        <strain evidence="3">Wikel colony</strain>
    </source>
</reference>
<sequence>MEVEALLANHERGPTGLVIDVNPNLGVDAFLADVESPFRVIAAHRANHGRDLLVRFEGELPGHECFWGVRSRVIPTQPRLCSAAAVAASDTTSWACGQPTACPTCTGNHLPGECPLSDTPRCPNCGLNHSALDRQCPAYQREREITSVMVRESIPRAEAREVIAGRPHRAQRQRTWQVPPVRDPGLDSDPHFPPSPPPASWSSHLTLPCPAGPLWDPPPDPPLHPARAGPVPRGRTLPQPSPPSAPLPPPNSPRSKLPTTSTCRHPPSIPSVYGHPFSRIVALTRRLVTGLVLLGIEQAFDAAPHNAVIRAARQAGLAGRTLNFIEDFLRDRTLMVCVGGVLSSPRPVTRGVPQGGVISPLLFNLAMVAVVAAIGHDQPRNLPIHRGAYADDVALKTVSLAQKRRHVGVPWRLTLYGHEVESAPTVTYLGLLIDQAVSWRPAVTTTIA</sequence>
<evidence type="ECO:0000313" key="5">
    <source>
        <dbReference type="Proteomes" id="UP000001555"/>
    </source>
</evidence>
<keyword evidence="3" id="KW-0548">Nucleotidyltransferase</keyword>
<dbReference type="PaxDb" id="6945-B7PY06"/>
<feature type="compositionally biased region" description="Pro residues" evidence="1">
    <location>
        <begin position="239"/>
        <end position="252"/>
    </location>
</feature>
<organism>
    <name type="scientific">Ixodes scapularis</name>
    <name type="common">Black-legged tick</name>
    <name type="synonym">Deer tick</name>
    <dbReference type="NCBI Taxonomy" id="6945"/>
    <lineage>
        <taxon>Eukaryota</taxon>
        <taxon>Metazoa</taxon>
        <taxon>Ecdysozoa</taxon>
        <taxon>Arthropoda</taxon>
        <taxon>Chelicerata</taxon>
        <taxon>Arachnida</taxon>
        <taxon>Acari</taxon>
        <taxon>Parasitiformes</taxon>
        <taxon>Ixodida</taxon>
        <taxon>Ixodoidea</taxon>
        <taxon>Ixodidae</taxon>
        <taxon>Ixodinae</taxon>
        <taxon>Ixodes</taxon>
    </lineage>
</organism>
<dbReference type="InterPro" id="IPR043502">
    <property type="entry name" value="DNA/RNA_pol_sf"/>
</dbReference>
<feature type="domain" description="Reverse transcriptase" evidence="2">
    <location>
        <begin position="288"/>
        <end position="405"/>
    </location>
</feature>
<keyword evidence="3" id="KW-0695">RNA-directed DNA polymerase</keyword>
<dbReference type="InterPro" id="IPR000477">
    <property type="entry name" value="RT_dom"/>
</dbReference>
<reference evidence="4" key="2">
    <citation type="submission" date="2020-05" db="UniProtKB">
        <authorList>
            <consortium name="EnsemblMetazoa"/>
        </authorList>
    </citation>
    <scope>IDENTIFICATION</scope>
    <source>
        <strain evidence="4">wikel</strain>
    </source>
</reference>
<accession>B7PY06</accession>
<evidence type="ECO:0000256" key="1">
    <source>
        <dbReference type="SAM" id="MobiDB-lite"/>
    </source>
</evidence>
<dbReference type="VEuPathDB" id="VectorBase:ISCW020343"/>
<dbReference type="SUPFAM" id="SSF56672">
    <property type="entry name" value="DNA/RNA polymerases"/>
    <property type="match status" value="1"/>
</dbReference>
<protein>
    <submittedName>
        <fullName evidence="3 4">Reverse transcriptase, putative</fullName>
        <ecNumber evidence="3">2.7.7.49</ecNumber>
    </submittedName>
</protein>
<dbReference type="GO" id="GO:0003964">
    <property type="term" value="F:RNA-directed DNA polymerase activity"/>
    <property type="evidence" value="ECO:0007669"/>
    <property type="project" value="UniProtKB-KW"/>
</dbReference>
<dbReference type="EnsemblMetazoa" id="ISCW020343-RA">
    <property type="protein sequence ID" value="ISCW020343-PA"/>
    <property type="gene ID" value="ISCW020343"/>
</dbReference>
<dbReference type="InParanoid" id="B7PY06"/>
<dbReference type="VEuPathDB" id="VectorBase:ISCI020343"/>
<dbReference type="Pfam" id="PF00078">
    <property type="entry name" value="RVT_1"/>
    <property type="match status" value="1"/>
</dbReference>
<evidence type="ECO:0000259" key="2">
    <source>
        <dbReference type="Pfam" id="PF00078"/>
    </source>
</evidence>
<evidence type="ECO:0000313" key="4">
    <source>
        <dbReference type="EnsemblMetazoa" id="ISCW020343-PA"/>
    </source>
</evidence>
<gene>
    <name evidence="3" type="ORF">IscW_ISCW020343</name>
</gene>
<dbReference type="EC" id="2.7.7.49" evidence="3"/>
<dbReference type="HOGENOM" id="CLU_611505_0_0_1"/>
<dbReference type="EMBL" id="ABJB010889576">
    <property type="status" value="NOT_ANNOTATED_CDS"/>
    <property type="molecule type" value="Genomic_DNA"/>
</dbReference>
<feature type="compositionally biased region" description="Low complexity" evidence="1">
    <location>
        <begin position="200"/>
        <end position="214"/>
    </location>
</feature>
<dbReference type="EMBL" id="DS817338">
    <property type="protein sequence ID" value="EEC11478.1"/>
    <property type="molecule type" value="Genomic_DNA"/>
</dbReference>
<dbReference type="STRING" id="6945.B7PY06"/>
<proteinExistence type="predicted"/>
<feature type="compositionally biased region" description="Pro residues" evidence="1">
    <location>
        <begin position="215"/>
        <end position="224"/>
    </location>
</feature>
<evidence type="ECO:0000313" key="3">
    <source>
        <dbReference type="EMBL" id="EEC11478.1"/>
    </source>
</evidence>
<dbReference type="EMBL" id="ABJB010683310">
    <property type="status" value="NOT_ANNOTATED_CDS"/>
    <property type="molecule type" value="Genomic_DNA"/>
</dbReference>